<keyword evidence="3" id="KW-1185">Reference proteome</keyword>
<dbReference type="Proteomes" id="UP000822688">
    <property type="component" value="Chromosome 4"/>
</dbReference>
<feature type="transmembrane region" description="Helical" evidence="1">
    <location>
        <begin position="95"/>
        <end position="118"/>
    </location>
</feature>
<dbReference type="AlphaFoldDB" id="A0A8T0IA49"/>
<organism evidence="2 3">
    <name type="scientific">Ceratodon purpureus</name>
    <name type="common">Fire moss</name>
    <name type="synonym">Dicranum purpureum</name>
    <dbReference type="NCBI Taxonomy" id="3225"/>
    <lineage>
        <taxon>Eukaryota</taxon>
        <taxon>Viridiplantae</taxon>
        <taxon>Streptophyta</taxon>
        <taxon>Embryophyta</taxon>
        <taxon>Bryophyta</taxon>
        <taxon>Bryophytina</taxon>
        <taxon>Bryopsida</taxon>
        <taxon>Dicranidae</taxon>
        <taxon>Pseudoditrichales</taxon>
        <taxon>Ditrichaceae</taxon>
        <taxon>Ceratodon</taxon>
    </lineage>
</organism>
<gene>
    <name evidence="2" type="ORF">KC19_4G182800</name>
</gene>
<keyword evidence="1" id="KW-1133">Transmembrane helix</keyword>
<reference evidence="2" key="1">
    <citation type="submission" date="2020-06" db="EMBL/GenBank/DDBJ databases">
        <title>WGS assembly of Ceratodon purpureus strain R40.</title>
        <authorList>
            <person name="Carey S.B."/>
            <person name="Jenkins J."/>
            <person name="Shu S."/>
            <person name="Lovell J.T."/>
            <person name="Sreedasyam A."/>
            <person name="Maumus F."/>
            <person name="Tiley G.P."/>
            <person name="Fernandez-Pozo N."/>
            <person name="Barry K."/>
            <person name="Chen C."/>
            <person name="Wang M."/>
            <person name="Lipzen A."/>
            <person name="Daum C."/>
            <person name="Saski C.A."/>
            <person name="Payton A.C."/>
            <person name="Mcbreen J.C."/>
            <person name="Conrad R.E."/>
            <person name="Kollar L.M."/>
            <person name="Olsson S."/>
            <person name="Huttunen S."/>
            <person name="Landis J.B."/>
            <person name="Wickett N.J."/>
            <person name="Johnson M.G."/>
            <person name="Rensing S.A."/>
            <person name="Grimwood J."/>
            <person name="Schmutz J."/>
            <person name="Mcdaniel S.F."/>
        </authorList>
    </citation>
    <scope>NUCLEOTIDE SEQUENCE</scope>
    <source>
        <strain evidence="2">R40</strain>
    </source>
</reference>
<keyword evidence="1" id="KW-0812">Transmembrane</keyword>
<name>A0A8T0IA49_CERPU</name>
<comment type="caution">
    <text evidence="2">The sequence shown here is derived from an EMBL/GenBank/DDBJ whole genome shotgun (WGS) entry which is preliminary data.</text>
</comment>
<evidence type="ECO:0000313" key="3">
    <source>
        <dbReference type="Proteomes" id="UP000822688"/>
    </source>
</evidence>
<evidence type="ECO:0000313" key="2">
    <source>
        <dbReference type="EMBL" id="KAG0580564.1"/>
    </source>
</evidence>
<feature type="transmembrane region" description="Helical" evidence="1">
    <location>
        <begin position="70"/>
        <end position="89"/>
    </location>
</feature>
<accession>A0A8T0IA49</accession>
<sequence length="143" mass="15856">MHIPPATQRQASLCRAFSHITGDKIPASPSQCRHRTSLNRSRSTPQLCRARSSQQRCGVGPGYWLRSLFLLWRITMLAMDTSLICGALLCFACERSSIACLCVSVSVCVCVCVCRVCMARRKESVDVRVLRPEPETVSLAAHM</sequence>
<keyword evidence="1" id="KW-0472">Membrane</keyword>
<proteinExistence type="predicted"/>
<evidence type="ECO:0000256" key="1">
    <source>
        <dbReference type="SAM" id="Phobius"/>
    </source>
</evidence>
<protein>
    <submittedName>
        <fullName evidence="2">Uncharacterized protein</fullName>
    </submittedName>
</protein>
<dbReference type="EMBL" id="CM026424">
    <property type="protein sequence ID" value="KAG0580564.1"/>
    <property type="molecule type" value="Genomic_DNA"/>
</dbReference>